<comment type="catalytic activity">
    <reaction evidence="1">
        <text>2-phosphoglycolate + H2O = glycolate + phosphate</text>
        <dbReference type="Rhea" id="RHEA:14369"/>
        <dbReference type="ChEBI" id="CHEBI:15377"/>
        <dbReference type="ChEBI" id="CHEBI:29805"/>
        <dbReference type="ChEBI" id="CHEBI:43474"/>
        <dbReference type="ChEBI" id="CHEBI:58033"/>
        <dbReference type="EC" id="3.1.3.18"/>
    </reaction>
</comment>
<dbReference type="SFLD" id="SFLDS00003">
    <property type="entry name" value="Haloacid_Dehalogenase"/>
    <property type="match status" value="1"/>
</dbReference>
<dbReference type="Gene3D" id="3.40.50.1000">
    <property type="entry name" value="HAD superfamily/HAD-like"/>
    <property type="match status" value="1"/>
</dbReference>
<dbReference type="InterPro" id="IPR041492">
    <property type="entry name" value="HAD_2"/>
</dbReference>
<reference evidence="5 6" key="1">
    <citation type="journal article" date="2017" name="Genome Announc.">
        <title>Complete Genome Sequences of Two Acetylene-Fermenting Pelobacter acetylenicus Strains.</title>
        <authorList>
            <person name="Sutton J.M."/>
            <person name="Baesman S.M."/>
            <person name="Fierst J.L."/>
            <person name="Poret-Peterson A.T."/>
            <person name="Oremland R.S."/>
            <person name="Dunlap D.S."/>
            <person name="Akob D.M."/>
        </authorList>
    </citation>
    <scope>NUCLEOTIDE SEQUENCE [LARGE SCALE GENOMIC DNA]</scope>
    <source>
        <strain evidence="5 6">DSM 3247</strain>
    </source>
</reference>
<gene>
    <name evidence="5" type="ORF">A7E75_10080</name>
</gene>
<dbReference type="PANTHER" id="PTHR43434:SF1">
    <property type="entry name" value="PHOSPHOGLYCOLATE PHOSPHATASE"/>
    <property type="match status" value="1"/>
</dbReference>
<accession>A0A1L3GHA3</accession>
<dbReference type="EMBL" id="CP015518">
    <property type="protein sequence ID" value="APG25324.1"/>
    <property type="molecule type" value="Genomic_DNA"/>
</dbReference>
<dbReference type="PANTHER" id="PTHR43434">
    <property type="entry name" value="PHOSPHOGLYCOLATE PHOSPHATASE"/>
    <property type="match status" value="1"/>
</dbReference>
<dbReference type="GO" id="GO:0008967">
    <property type="term" value="F:phosphoglycolate phosphatase activity"/>
    <property type="evidence" value="ECO:0007669"/>
    <property type="project" value="UniProtKB-EC"/>
</dbReference>
<sequence length="205" mass="22904">MVKGLIFDCDGVLFDSLHANVAFYSAALQQLGMPPIAHDDREKIYLCHTVTTPELFEAILGPERLEEALQVSRGIDYSRFIPLMVPEPGILEALSRLSARMPLAVATNRGGSMHDISRHFGLERFFKTILTSKDVARGKPHPDMLLLASDRLGIDPANLLFIGDMDVDQEAARRANIRFVGYRGRFAEAINITSHNQLFDLIEQL</sequence>
<proteinExistence type="inferred from homology"/>
<dbReference type="InterPro" id="IPR050155">
    <property type="entry name" value="HAD-like_hydrolase_sf"/>
</dbReference>
<dbReference type="PRINTS" id="PR00413">
    <property type="entry name" value="HADHALOGNASE"/>
</dbReference>
<evidence type="ECO:0000256" key="1">
    <source>
        <dbReference type="ARBA" id="ARBA00000830"/>
    </source>
</evidence>
<dbReference type="GO" id="GO:0006281">
    <property type="term" value="P:DNA repair"/>
    <property type="evidence" value="ECO:0007669"/>
    <property type="project" value="TreeGrafter"/>
</dbReference>
<name>A0A1L3GHA3_SYNAC</name>
<dbReference type="EC" id="3.1.3.18" evidence="4"/>
<dbReference type="Gene3D" id="1.10.150.240">
    <property type="entry name" value="Putative phosphatase, domain 2"/>
    <property type="match status" value="1"/>
</dbReference>
<evidence type="ECO:0000313" key="6">
    <source>
        <dbReference type="Proteomes" id="UP000182264"/>
    </source>
</evidence>
<dbReference type="STRING" id="29542.A6070_04085"/>
<comment type="similarity">
    <text evidence="3">Belongs to the HAD-like hydrolase superfamily. CbbY/CbbZ/Gph/YieH family.</text>
</comment>
<evidence type="ECO:0000256" key="3">
    <source>
        <dbReference type="ARBA" id="ARBA00006171"/>
    </source>
</evidence>
<evidence type="ECO:0000256" key="2">
    <source>
        <dbReference type="ARBA" id="ARBA00004818"/>
    </source>
</evidence>
<dbReference type="KEGG" id="pace:A6070_04085"/>
<dbReference type="SUPFAM" id="SSF56784">
    <property type="entry name" value="HAD-like"/>
    <property type="match status" value="1"/>
</dbReference>
<dbReference type="OrthoDB" id="9793014at2"/>
<dbReference type="Proteomes" id="UP000182264">
    <property type="component" value="Chromosome"/>
</dbReference>
<dbReference type="AlphaFoldDB" id="A0A1L3GHA3"/>
<dbReference type="InterPro" id="IPR023214">
    <property type="entry name" value="HAD_sf"/>
</dbReference>
<organism evidence="5 6">
    <name type="scientific">Syntrophotalea acetylenica</name>
    <name type="common">Pelobacter acetylenicus</name>
    <dbReference type="NCBI Taxonomy" id="29542"/>
    <lineage>
        <taxon>Bacteria</taxon>
        <taxon>Pseudomonadati</taxon>
        <taxon>Thermodesulfobacteriota</taxon>
        <taxon>Desulfuromonadia</taxon>
        <taxon>Desulfuromonadales</taxon>
        <taxon>Syntrophotaleaceae</taxon>
        <taxon>Syntrophotalea</taxon>
    </lineage>
</organism>
<keyword evidence="6" id="KW-1185">Reference proteome</keyword>
<dbReference type="Pfam" id="PF13419">
    <property type="entry name" value="HAD_2"/>
    <property type="match status" value="1"/>
</dbReference>
<dbReference type="InterPro" id="IPR023198">
    <property type="entry name" value="PGP-like_dom2"/>
</dbReference>
<dbReference type="InterPro" id="IPR036412">
    <property type="entry name" value="HAD-like_sf"/>
</dbReference>
<comment type="pathway">
    <text evidence="2">Organic acid metabolism; glycolate biosynthesis; glycolate from 2-phosphoglycolate: step 1/1.</text>
</comment>
<evidence type="ECO:0000256" key="4">
    <source>
        <dbReference type="ARBA" id="ARBA00013078"/>
    </source>
</evidence>
<dbReference type="SFLD" id="SFLDG01129">
    <property type="entry name" value="C1.5:_HAD__Beta-PGM__Phosphata"/>
    <property type="match status" value="1"/>
</dbReference>
<dbReference type="RefSeq" id="WP_072287175.1">
    <property type="nucleotide sequence ID" value="NZ_CP015455.1"/>
</dbReference>
<dbReference type="NCBIfam" id="TIGR01509">
    <property type="entry name" value="HAD-SF-IA-v3"/>
    <property type="match status" value="1"/>
</dbReference>
<dbReference type="InterPro" id="IPR006439">
    <property type="entry name" value="HAD-SF_hydro_IA"/>
</dbReference>
<dbReference type="GO" id="GO:0005829">
    <property type="term" value="C:cytosol"/>
    <property type="evidence" value="ECO:0007669"/>
    <property type="project" value="TreeGrafter"/>
</dbReference>
<dbReference type="NCBIfam" id="TIGR01549">
    <property type="entry name" value="HAD-SF-IA-v1"/>
    <property type="match status" value="1"/>
</dbReference>
<protein>
    <recommendedName>
        <fullName evidence="4">phosphoglycolate phosphatase</fullName>
        <ecNumber evidence="4">3.1.3.18</ecNumber>
    </recommendedName>
</protein>
<evidence type="ECO:0000313" key="5">
    <source>
        <dbReference type="EMBL" id="APG25324.1"/>
    </source>
</evidence>